<dbReference type="SUPFAM" id="SSF54695">
    <property type="entry name" value="POZ domain"/>
    <property type="match status" value="1"/>
</dbReference>
<keyword evidence="2" id="KW-0539">Nucleus</keyword>
<dbReference type="InterPro" id="IPR051095">
    <property type="entry name" value="Dros_DevTransReg"/>
</dbReference>
<comment type="subcellular location">
    <subcellularLocation>
        <location evidence="1">Nucleus</location>
    </subcellularLocation>
</comment>
<feature type="compositionally biased region" description="Polar residues" evidence="3">
    <location>
        <begin position="146"/>
        <end position="164"/>
    </location>
</feature>
<keyword evidence="6" id="KW-1185">Reference proteome</keyword>
<evidence type="ECO:0000259" key="4">
    <source>
        <dbReference type="PROSITE" id="PS50097"/>
    </source>
</evidence>
<evidence type="ECO:0000313" key="6">
    <source>
        <dbReference type="Proteomes" id="UP001148838"/>
    </source>
</evidence>
<dbReference type="Gene3D" id="1.10.10.60">
    <property type="entry name" value="Homeodomain-like"/>
    <property type="match status" value="3"/>
</dbReference>
<feature type="compositionally biased region" description="Basic and acidic residues" evidence="3">
    <location>
        <begin position="198"/>
        <end position="213"/>
    </location>
</feature>
<dbReference type="Pfam" id="PF00651">
    <property type="entry name" value="BTB"/>
    <property type="match status" value="1"/>
</dbReference>
<accession>A0ABQ8SBX1</accession>
<dbReference type="Pfam" id="PF05225">
    <property type="entry name" value="HTH_psq"/>
    <property type="match status" value="2"/>
</dbReference>
<evidence type="ECO:0000256" key="3">
    <source>
        <dbReference type="SAM" id="MobiDB-lite"/>
    </source>
</evidence>
<dbReference type="SMART" id="SM00225">
    <property type="entry name" value="BTB"/>
    <property type="match status" value="1"/>
</dbReference>
<proteinExistence type="predicted"/>
<evidence type="ECO:0000256" key="1">
    <source>
        <dbReference type="ARBA" id="ARBA00004123"/>
    </source>
</evidence>
<feature type="region of interest" description="Disordered" evidence="3">
    <location>
        <begin position="187"/>
        <end position="222"/>
    </location>
</feature>
<dbReference type="InterPro" id="IPR007889">
    <property type="entry name" value="HTH_Psq"/>
</dbReference>
<dbReference type="EMBL" id="JAJSOF020000031">
    <property type="protein sequence ID" value="KAJ4431579.1"/>
    <property type="molecule type" value="Genomic_DNA"/>
</dbReference>
<reference evidence="5 6" key="1">
    <citation type="journal article" date="2022" name="Allergy">
        <title>Genome assembly and annotation of Periplaneta americana reveal a comprehensive cockroach allergen profile.</title>
        <authorList>
            <person name="Wang L."/>
            <person name="Xiong Q."/>
            <person name="Saelim N."/>
            <person name="Wang L."/>
            <person name="Nong W."/>
            <person name="Wan A.T."/>
            <person name="Shi M."/>
            <person name="Liu X."/>
            <person name="Cao Q."/>
            <person name="Hui J.H.L."/>
            <person name="Sookrung N."/>
            <person name="Leung T.F."/>
            <person name="Tungtrongchitr A."/>
            <person name="Tsui S.K.W."/>
        </authorList>
    </citation>
    <scope>NUCLEOTIDE SEQUENCE [LARGE SCALE GENOMIC DNA]</scope>
    <source>
        <strain evidence="5">PWHHKU_190912</strain>
    </source>
</reference>
<dbReference type="InterPro" id="IPR011333">
    <property type="entry name" value="SKP1/BTB/POZ_sf"/>
</dbReference>
<feature type="domain" description="BTB" evidence="4">
    <location>
        <begin position="42"/>
        <end position="107"/>
    </location>
</feature>
<comment type="caution">
    <text evidence="5">The sequence shown here is derived from an EMBL/GenBank/DDBJ whole genome shotgun (WGS) entry which is preliminary data.</text>
</comment>
<dbReference type="PROSITE" id="PS50097">
    <property type="entry name" value="BTB"/>
    <property type="match status" value="1"/>
</dbReference>
<protein>
    <recommendedName>
        <fullName evidence="4">BTB domain-containing protein</fullName>
    </recommendedName>
</protein>
<sequence length="636" mass="72141">LRDFLFKVNMSAKPQHYCLKWNNYQSHVAEIFTQLLQAESMVDVTLCTDGHKIHAHRIVLSACSPYFQDILTNTEDSHPYIILSEMNSDDVRAIVEFIYRGELNVSADRFPSVLKTAEELQIRGLMEVSNHLPTIRNENNEEELTQETVPSNSALEENSSTSQEVEMLQEGPQTESVDIFVEATENIPEESCSANSKTDSKDQPHPEKKDDEKKKKHRREASKKYYSEDMLLAALEDLKGGRALVETAATYRIPRSTLYVRARAQGIPLTITRQEHSGERVQAAVRAVSDGASLQQAAELFKIPKTVLWRRVQKEMGSYAMSRRARSKQTYGLDIKQAAVKALERGENLTKVSHQFQIPKTTLFREKARLVEAGRLPWTCLRKRDPDIGGFKQHRLSEAVAACKEGKMSQAVASLTFQVPKTTIWRKLQQGSRPEPPAELAVSEENEADTAAAQLQERTEFAFGEVSTQIPVTYIDESDFSEASLIILTTGNSESMEEQIIVNRVSKHKSSLLAEVFLLYAKMHASIWFVYFDKQNLITQSQGKKWNSLHHNPRLILDLPCKSFVDAFRLATGHDCLARYLHRIGIYQSPNCPLCNSNQEMDSEHLKICASVADQDNIFEKYWSARGQMTLSNAWH</sequence>
<dbReference type="Gene3D" id="3.30.710.10">
    <property type="entry name" value="Potassium Channel Kv1.1, Chain A"/>
    <property type="match status" value="1"/>
</dbReference>
<dbReference type="InterPro" id="IPR000210">
    <property type="entry name" value="BTB/POZ_dom"/>
</dbReference>
<organism evidence="5 6">
    <name type="scientific">Periplaneta americana</name>
    <name type="common">American cockroach</name>
    <name type="synonym">Blatta americana</name>
    <dbReference type="NCBI Taxonomy" id="6978"/>
    <lineage>
        <taxon>Eukaryota</taxon>
        <taxon>Metazoa</taxon>
        <taxon>Ecdysozoa</taxon>
        <taxon>Arthropoda</taxon>
        <taxon>Hexapoda</taxon>
        <taxon>Insecta</taxon>
        <taxon>Pterygota</taxon>
        <taxon>Neoptera</taxon>
        <taxon>Polyneoptera</taxon>
        <taxon>Dictyoptera</taxon>
        <taxon>Blattodea</taxon>
        <taxon>Blattoidea</taxon>
        <taxon>Blattidae</taxon>
        <taxon>Blattinae</taxon>
        <taxon>Periplaneta</taxon>
    </lineage>
</organism>
<feature type="non-terminal residue" evidence="5">
    <location>
        <position position="1"/>
    </location>
</feature>
<evidence type="ECO:0000313" key="5">
    <source>
        <dbReference type="EMBL" id="KAJ4431579.1"/>
    </source>
</evidence>
<dbReference type="CDD" id="cd18315">
    <property type="entry name" value="BTB_POZ_BAB-like"/>
    <property type="match status" value="1"/>
</dbReference>
<dbReference type="PANTHER" id="PTHR23110:SF109">
    <property type="entry name" value="FI07618P-RELATED"/>
    <property type="match status" value="1"/>
</dbReference>
<dbReference type="InterPro" id="IPR009057">
    <property type="entry name" value="Homeodomain-like_sf"/>
</dbReference>
<dbReference type="Proteomes" id="UP001148838">
    <property type="component" value="Unassembled WGS sequence"/>
</dbReference>
<dbReference type="SUPFAM" id="SSF46689">
    <property type="entry name" value="Homeodomain-like"/>
    <property type="match status" value="2"/>
</dbReference>
<feature type="region of interest" description="Disordered" evidence="3">
    <location>
        <begin position="133"/>
        <end position="173"/>
    </location>
</feature>
<dbReference type="PANTHER" id="PTHR23110">
    <property type="entry name" value="BTB DOMAIN TRANSCRIPTION FACTOR"/>
    <property type="match status" value="1"/>
</dbReference>
<name>A0ABQ8SBX1_PERAM</name>
<evidence type="ECO:0000256" key="2">
    <source>
        <dbReference type="ARBA" id="ARBA00023242"/>
    </source>
</evidence>
<gene>
    <name evidence="5" type="ORF">ANN_20178</name>
</gene>